<dbReference type="Pfam" id="PF04586">
    <property type="entry name" value="Peptidase_S78"/>
    <property type="match status" value="1"/>
</dbReference>
<dbReference type="GO" id="GO:0008233">
    <property type="term" value="F:peptidase activity"/>
    <property type="evidence" value="ECO:0007669"/>
    <property type="project" value="UniProtKB-KW"/>
</dbReference>
<dbReference type="GeneID" id="78126316"/>
<evidence type="ECO:0000256" key="2">
    <source>
        <dbReference type="ARBA" id="ARBA00022670"/>
    </source>
</evidence>
<evidence type="ECO:0000313" key="6">
    <source>
        <dbReference type="EMBL" id="KAE8130219.1"/>
    </source>
</evidence>
<feature type="domain" description="Prohead serine protease" evidence="5">
    <location>
        <begin position="13"/>
        <end position="161"/>
    </location>
</feature>
<accession>A0A5N6S724</accession>
<reference evidence="6 7" key="1">
    <citation type="submission" date="2018-04" db="EMBL/GenBank/DDBJ databases">
        <authorList>
            <person name="Eckel V.P."/>
            <person name="Vogel R.F."/>
        </authorList>
    </citation>
    <scope>NUCLEOTIDE SEQUENCE [LARGE SCALE GENOMIC DNA]</scope>
    <source>
        <strain evidence="7">TMW 2.1764</strain>
    </source>
</reference>
<name>A0A5N6S724_9BIFI</name>
<evidence type="ECO:0000313" key="7">
    <source>
        <dbReference type="Proteomes" id="UP000325415"/>
    </source>
</evidence>
<comment type="caution">
    <text evidence="6">The sequence shown here is derived from an EMBL/GenBank/DDBJ whole genome shotgun (WGS) entry which is preliminary data.</text>
</comment>
<keyword evidence="2 6" id="KW-0645">Protease</keyword>
<dbReference type="RefSeq" id="WP_152579912.1">
    <property type="nucleotide sequence ID" value="NZ_QDAG01000001.1"/>
</dbReference>
<dbReference type="EMBL" id="QDAG01000001">
    <property type="protein sequence ID" value="KAE8130219.1"/>
    <property type="molecule type" value="Genomic_DNA"/>
</dbReference>
<evidence type="ECO:0000259" key="5">
    <source>
        <dbReference type="Pfam" id="PF04586"/>
    </source>
</evidence>
<sequence length="248" mass="26426">MDMKHLTFKTDFKTADANDDKGEFDALVSVFGVTDSQSEVVDKGAFDGALNRLQAKGGAMPILWSHQWNDMKSVLGSAQAEQTDTGLLVHATLDMTNPESVRALHLMKSGLVNEFSIGGMVPRGTAVTKSEGGRIVRHLKEFDLVEVSLVLKGANPATRLIDVKSAADDEDASHSLAENLKSIHQQLGDAIEEAEAHPAGGTETPPPSDDGNTDEATRKTAAATISRRRATALLALQAELARPEGSRA</sequence>
<dbReference type="GO" id="GO:0006508">
    <property type="term" value="P:proteolysis"/>
    <property type="evidence" value="ECO:0007669"/>
    <property type="project" value="UniProtKB-KW"/>
</dbReference>
<dbReference type="OrthoDB" id="8444243at2"/>
<dbReference type="Proteomes" id="UP000325415">
    <property type="component" value="Unassembled WGS sequence"/>
</dbReference>
<dbReference type="InterPro" id="IPR054613">
    <property type="entry name" value="Peptidase_S78_dom"/>
</dbReference>
<dbReference type="InterPro" id="IPR006433">
    <property type="entry name" value="Prohead_protease"/>
</dbReference>
<evidence type="ECO:0000256" key="4">
    <source>
        <dbReference type="SAM" id="MobiDB-lite"/>
    </source>
</evidence>
<protein>
    <submittedName>
        <fullName evidence="6">HK97 family phage prohead protease</fullName>
    </submittedName>
</protein>
<evidence type="ECO:0000256" key="1">
    <source>
        <dbReference type="ARBA" id="ARBA00022612"/>
    </source>
</evidence>
<proteinExistence type="predicted"/>
<keyword evidence="3" id="KW-0378">Hydrolase</keyword>
<keyword evidence="1" id="KW-1188">Viral release from host cell</keyword>
<organism evidence="6 7">
    <name type="scientific">Bifidobacterium tibiigranuli</name>
    <dbReference type="NCBI Taxonomy" id="2172043"/>
    <lineage>
        <taxon>Bacteria</taxon>
        <taxon>Bacillati</taxon>
        <taxon>Actinomycetota</taxon>
        <taxon>Actinomycetes</taxon>
        <taxon>Bifidobacteriales</taxon>
        <taxon>Bifidobacteriaceae</taxon>
        <taxon>Bifidobacterium</taxon>
    </lineage>
</organism>
<dbReference type="NCBIfam" id="TIGR01543">
    <property type="entry name" value="proheadase_HK97"/>
    <property type="match status" value="1"/>
</dbReference>
<evidence type="ECO:0000256" key="3">
    <source>
        <dbReference type="ARBA" id="ARBA00022801"/>
    </source>
</evidence>
<gene>
    <name evidence="6" type="ORF">DDE84_01175</name>
</gene>
<keyword evidence="7" id="KW-1185">Reference proteome</keyword>
<dbReference type="AlphaFoldDB" id="A0A5N6S724"/>
<feature type="region of interest" description="Disordered" evidence="4">
    <location>
        <begin position="196"/>
        <end position="224"/>
    </location>
</feature>